<dbReference type="RefSeq" id="XP_022304843.1">
    <property type="nucleotide sequence ID" value="XM_022449135.1"/>
</dbReference>
<keyword evidence="2" id="KW-0812">Transmembrane</keyword>
<organism evidence="3 4">
    <name type="scientific">Crassostrea virginica</name>
    <name type="common">Eastern oyster</name>
    <dbReference type="NCBI Taxonomy" id="6565"/>
    <lineage>
        <taxon>Eukaryota</taxon>
        <taxon>Metazoa</taxon>
        <taxon>Spiralia</taxon>
        <taxon>Lophotrochozoa</taxon>
        <taxon>Mollusca</taxon>
        <taxon>Bivalvia</taxon>
        <taxon>Autobranchia</taxon>
        <taxon>Pteriomorphia</taxon>
        <taxon>Ostreida</taxon>
        <taxon>Ostreoidea</taxon>
        <taxon>Ostreidae</taxon>
        <taxon>Crassostrea</taxon>
    </lineage>
</organism>
<dbReference type="KEGG" id="cvn:111111940"/>
<evidence type="ECO:0000256" key="2">
    <source>
        <dbReference type="SAM" id="Phobius"/>
    </source>
</evidence>
<keyword evidence="3" id="KW-1185">Reference proteome</keyword>
<dbReference type="AlphaFoldDB" id="A0A8B8BND0"/>
<proteinExistence type="predicted"/>
<dbReference type="Proteomes" id="UP000694844">
    <property type="component" value="Chromosome 9"/>
</dbReference>
<evidence type="ECO:0000313" key="4">
    <source>
        <dbReference type="RefSeq" id="XP_022304843.1"/>
    </source>
</evidence>
<sequence>MKNINICPRNQTEVEWASGILGCSSDVYGNNQYMCLPNAEKTSLVQFCVDGLMEMKEEGNCLSVFEGNLITESCKHFLFGCPDKPWRSHEFYKYPACQAINIRDKCYRLDPSCPTGYDKNNETILDVSEIKDPNVVIYSVLGAMIVLLVTIIVFLLWERHKLKKDFTNQEEKQDITELLEEQIGFLGNNVLVSNVSCEEDADTNIVNRRKRNDTETSVESFVQEDGDEFVSSASKTR</sequence>
<name>A0A8B8BND0_CRAVI</name>
<evidence type="ECO:0000313" key="3">
    <source>
        <dbReference type="Proteomes" id="UP000694844"/>
    </source>
</evidence>
<dbReference type="RefSeq" id="XP_022304844.1">
    <property type="nucleotide sequence ID" value="XM_022449136.1"/>
</dbReference>
<keyword evidence="2" id="KW-0472">Membrane</keyword>
<feature type="transmembrane region" description="Helical" evidence="2">
    <location>
        <begin position="135"/>
        <end position="157"/>
    </location>
</feature>
<dbReference type="GeneID" id="111111940"/>
<keyword evidence="2" id="KW-1133">Transmembrane helix</keyword>
<feature type="region of interest" description="Disordered" evidence="1">
    <location>
        <begin position="211"/>
        <end position="237"/>
    </location>
</feature>
<reference evidence="4 5" key="1">
    <citation type="submission" date="2025-04" db="UniProtKB">
        <authorList>
            <consortium name="RefSeq"/>
        </authorList>
    </citation>
    <scope>IDENTIFICATION</scope>
    <source>
        <tissue evidence="4 5">Whole sample</tissue>
    </source>
</reference>
<gene>
    <name evidence="4 5" type="primary">LOC111111940</name>
</gene>
<evidence type="ECO:0000256" key="1">
    <source>
        <dbReference type="SAM" id="MobiDB-lite"/>
    </source>
</evidence>
<accession>A0A8B8BND0</accession>
<protein>
    <submittedName>
        <fullName evidence="4 5">Uncharacterized protein LOC111111940 isoform X1</fullName>
    </submittedName>
</protein>
<evidence type="ECO:0000313" key="5">
    <source>
        <dbReference type="RefSeq" id="XP_022304844.1"/>
    </source>
</evidence>